<evidence type="ECO:0000256" key="1">
    <source>
        <dbReference type="SAM" id="Coils"/>
    </source>
</evidence>
<sequence length="1227" mass="122738">MSVSGLPGPPHGGCFRHAASGAAGGLVRWVTVCHRMHRTSAARVSPLRHRRHRAPCDVESGHGEAREGQEEQREPAGEAATAAAFKPGAAGASCSSAATGVKPPQGSGGQLLLGPASSQQKATLGWQQQQQLHSFAPADRGQVRGLQAASAAGERDSCTAAETQELWDADGGSAPTAPEHAAAAVQQAAAAELDAAADLEPAHEEPPAPRPRRQVRVVQGWTNLRLLATTSAAAVAVAVVPPVADGGDEQPTAAGVEPSASPPAAGGPSDTWTLGQPACAALMAALVAAAAASKTPARGGRRGGVGSLVPRWRCTCQLIMQHFGLVGRAECIYNKHMGRCKGPIYEVTSAGVQAEFRRPPLAGRAPPPTFLVHGPCLEDIRVSNGLEAKWGPGAKGKQRAVGPVLPRPAEAVIPSVQQLAVALTATLLSGSAAPAAPAEEAAEEQEQTQPLPLISLSKLGGAGSTATSAAQPPAGGVPDAGGGGVFAGGSNTGGGRRGALATTVMPSHILCQRLRALHPRAAAVADGLAGTAAVASLAGEGSGEDGGSSSSSHVSAPRSSRVLPAAAGAPHRQGLLGGAGSAAMAVATAKHQQRPTLRSLTGGAQAGAAAAGLVGSQHTSMAPPPALPLQRLLPPAPTMAAAMPRSGSLGAPGSGTMASVPAATSGGGLLESAWVELQVTAYTELEVPPEKRLSGGGGSGGGGRSSSSSFSQGGCASNLQAPAVAVCDVDQRADLYALSPGSWVLLTASVSDAAFILHVRPHMPRGARLSPCTGIQPFAIARVLRARPLSPDAAGATAAGGGGGGGGMTIVELEPSSWHWVVDRGAVEPSKQLPGIDLLREPDISPRQRAQMPLAAARVALTATLLSGSAAPAAPAEEAAEEQEQTQPLPLISLSKLGGAGSTATSAAQPPAGGVPDAGGGGVFAGGSNTGGGGRGALATTVMPSHILYQRLRALHPRAAAVADGLAGTAAVASLAGEGSGEDGGSSSSHVSAPRSSRVLPAAAGAPHRQGLLGGAGSAAMAVATAEHQQRPTLRSLTGGAQAGAAAAGLVGSQHTSMAPPPALPLLPLLQLPAPHLRLAGGAAAASEADPGLRLSADTDQPALLPEGVAHLLRAEQRDALRAALQAAEQRNGQLQSQRDALRAALQAAERRNGQLQSQRDAAWAAALQAAEQRSRQVQQQRDLAWAASVLELQQRNQQLQEERDAAVAEADSVWADLRQALIDRLG</sequence>
<evidence type="ECO:0000313" key="3">
    <source>
        <dbReference type="EMBL" id="KAG2425403.1"/>
    </source>
</evidence>
<feature type="region of interest" description="Disordered" evidence="2">
    <location>
        <begin position="688"/>
        <end position="712"/>
    </location>
</feature>
<feature type="region of interest" description="Disordered" evidence="2">
    <location>
        <begin position="538"/>
        <end position="561"/>
    </location>
</feature>
<gene>
    <name evidence="3" type="ORF">HYH02_015012</name>
</gene>
<proteinExistence type="predicted"/>
<comment type="caution">
    <text evidence="3">The sequence shown here is derived from an EMBL/GenBank/DDBJ whole genome shotgun (WGS) entry which is preliminary data.</text>
</comment>
<evidence type="ECO:0000313" key="4">
    <source>
        <dbReference type="Proteomes" id="UP000613740"/>
    </source>
</evidence>
<feature type="compositionally biased region" description="Low complexity" evidence="2">
    <location>
        <begin position="177"/>
        <end position="193"/>
    </location>
</feature>
<name>A0A835SKY6_9CHLO</name>
<feature type="compositionally biased region" description="Low complexity" evidence="2">
    <location>
        <begin position="77"/>
        <end position="105"/>
    </location>
</feature>
<feature type="region of interest" description="Disordered" evidence="2">
    <location>
        <begin position="894"/>
        <end position="927"/>
    </location>
</feature>
<feature type="compositionally biased region" description="Gly residues" evidence="2">
    <location>
        <begin position="694"/>
        <end position="704"/>
    </location>
</feature>
<feature type="compositionally biased region" description="Low complexity" evidence="2">
    <location>
        <begin position="253"/>
        <end position="269"/>
    </location>
</feature>
<dbReference type="Proteomes" id="UP000613740">
    <property type="component" value="Unassembled WGS sequence"/>
</dbReference>
<protein>
    <submittedName>
        <fullName evidence="3">Uncharacterized protein</fullName>
    </submittedName>
</protein>
<feature type="coiled-coil region" evidence="1">
    <location>
        <begin position="1118"/>
        <end position="1159"/>
    </location>
</feature>
<organism evidence="3 4">
    <name type="scientific">Chlamydomonas schloesseri</name>
    <dbReference type="NCBI Taxonomy" id="2026947"/>
    <lineage>
        <taxon>Eukaryota</taxon>
        <taxon>Viridiplantae</taxon>
        <taxon>Chlorophyta</taxon>
        <taxon>core chlorophytes</taxon>
        <taxon>Chlorophyceae</taxon>
        <taxon>CS clade</taxon>
        <taxon>Chlamydomonadales</taxon>
        <taxon>Chlamydomonadaceae</taxon>
        <taxon>Chlamydomonas</taxon>
    </lineage>
</organism>
<keyword evidence="4" id="KW-1185">Reference proteome</keyword>
<feature type="compositionally biased region" description="Gly residues" evidence="2">
    <location>
        <begin position="478"/>
        <end position="497"/>
    </location>
</feature>
<keyword evidence="1" id="KW-0175">Coiled coil</keyword>
<feature type="compositionally biased region" description="Basic and acidic residues" evidence="2">
    <location>
        <begin position="54"/>
        <end position="76"/>
    </location>
</feature>
<feature type="compositionally biased region" description="Polar residues" evidence="2">
    <location>
        <begin position="121"/>
        <end position="133"/>
    </location>
</feature>
<dbReference type="AlphaFoldDB" id="A0A835SKY6"/>
<feature type="region of interest" description="Disordered" evidence="2">
    <location>
        <begin position="246"/>
        <end position="272"/>
    </location>
</feature>
<evidence type="ECO:0000256" key="2">
    <source>
        <dbReference type="SAM" id="MobiDB-lite"/>
    </source>
</evidence>
<feature type="compositionally biased region" description="Low complexity" evidence="2">
    <location>
        <begin position="464"/>
        <end position="477"/>
    </location>
</feature>
<reference evidence="3" key="1">
    <citation type="journal article" date="2020" name="bioRxiv">
        <title>Comparative genomics of Chlamydomonas.</title>
        <authorList>
            <person name="Craig R.J."/>
            <person name="Hasan A.R."/>
            <person name="Ness R.W."/>
            <person name="Keightley P.D."/>
        </authorList>
    </citation>
    <scope>NUCLEOTIDE SEQUENCE</scope>
    <source>
        <strain evidence="3">CCAP 11/173</strain>
    </source>
</reference>
<feature type="compositionally biased region" description="Low complexity" evidence="2">
    <location>
        <begin position="547"/>
        <end position="560"/>
    </location>
</feature>
<accession>A0A835SKY6</accession>
<dbReference type="EMBL" id="JAEHOD010000116">
    <property type="protein sequence ID" value="KAG2425403.1"/>
    <property type="molecule type" value="Genomic_DNA"/>
</dbReference>
<feature type="region of interest" description="Disordered" evidence="2">
    <location>
        <begin position="41"/>
        <end position="193"/>
    </location>
</feature>
<feature type="compositionally biased region" description="Basic residues" evidence="2">
    <location>
        <begin position="41"/>
        <end position="53"/>
    </location>
</feature>
<feature type="compositionally biased region" description="Low complexity" evidence="2">
    <location>
        <begin position="902"/>
        <end position="915"/>
    </location>
</feature>
<feature type="compositionally biased region" description="Gly residues" evidence="2">
    <location>
        <begin position="916"/>
        <end position="927"/>
    </location>
</feature>
<feature type="region of interest" description="Disordered" evidence="2">
    <location>
        <begin position="976"/>
        <end position="1011"/>
    </location>
</feature>
<feature type="region of interest" description="Disordered" evidence="2">
    <location>
        <begin position="456"/>
        <end position="499"/>
    </location>
</feature>
<feature type="compositionally biased region" description="Low complexity" evidence="2">
    <location>
        <begin position="985"/>
        <end position="997"/>
    </location>
</feature>